<evidence type="ECO:0000256" key="2">
    <source>
        <dbReference type="ARBA" id="ARBA00022475"/>
    </source>
</evidence>
<feature type="region of interest" description="Disordered" evidence="7">
    <location>
        <begin position="1394"/>
        <end position="1475"/>
    </location>
</feature>
<feature type="region of interest" description="Disordered" evidence="7">
    <location>
        <begin position="1069"/>
        <end position="1091"/>
    </location>
</feature>
<accession>A0A9Q1HSC6</accession>
<dbReference type="Proteomes" id="UP001152803">
    <property type="component" value="Unassembled WGS sequence"/>
</dbReference>
<feature type="compositionally biased region" description="Polar residues" evidence="7">
    <location>
        <begin position="1455"/>
        <end position="1475"/>
    </location>
</feature>
<feature type="region of interest" description="Disordered" evidence="7">
    <location>
        <begin position="949"/>
        <end position="984"/>
    </location>
</feature>
<dbReference type="GO" id="GO:0031267">
    <property type="term" value="F:small GTPase binding"/>
    <property type="evidence" value="ECO:0007669"/>
    <property type="project" value="InterPro"/>
</dbReference>
<reference evidence="10" key="1">
    <citation type="journal article" date="2023" name="Science">
        <title>Genome structures resolve the early diversification of teleost fishes.</title>
        <authorList>
            <person name="Parey E."/>
            <person name="Louis A."/>
            <person name="Montfort J."/>
            <person name="Bouchez O."/>
            <person name="Roques C."/>
            <person name="Iampietro C."/>
            <person name="Lluch J."/>
            <person name="Castinel A."/>
            <person name="Donnadieu C."/>
            <person name="Desvignes T."/>
            <person name="Floi Bucao C."/>
            <person name="Jouanno E."/>
            <person name="Wen M."/>
            <person name="Mejri S."/>
            <person name="Dirks R."/>
            <person name="Jansen H."/>
            <person name="Henkel C."/>
            <person name="Chen W.J."/>
            <person name="Zahm M."/>
            <person name="Cabau C."/>
            <person name="Klopp C."/>
            <person name="Thompson A.W."/>
            <person name="Robinson-Rechavi M."/>
            <person name="Braasch I."/>
            <person name="Lecointre G."/>
            <person name="Bobe J."/>
            <person name="Postlethwait J.H."/>
            <person name="Berthelot C."/>
            <person name="Roest Crollius H."/>
            <person name="Guiguen Y."/>
        </authorList>
    </citation>
    <scope>NUCLEOTIDE SEQUENCE</scope>
    <source>
        <strain evidence="10">Concon-B</strain>
    </source>
</reference>
<evidence type="ECO:0000256" key="7">
    <source>
        <dbReference type="SAM" id="MobiDB-lite"/>
    </source>
</evidence>
<feature type="region of interest" description="Disordered" evidence="7">
    <location>
        <begin position="424"/>
        <end position="511"/>
    </location>
</feature>
<keyword evidence="4" id="KW-0677">Repeat</keyword>
<feature type="region of interest" description="Disordered" evidence="7">
    <location>
        <begin position="718"/>
        <end position="755"/>
    </location>
</feature>
<dbReference type="PROSITE" id="PS50916">
    <property type="entry name" value="RABBD"/>
    <property type="match status" value="1"/>
</dbReference>
<evidence type="ECO:0000313" key="10">
    <source>
        <dbReference type="EMBL" id="KAJ8257012.1"/>
    </source>
</evidence>
<keyword evidence="11" id="KW-1185">Reference proteome</keyword>
<evidence type="ECO:0000256" key="1">
    <source>
        <dbReference type="ARBA" id="ARBA00004236"/>
    </source>
</evidence>
<comment type="caution">
    <text evidence="10">The sequence shown here is derived from an EMBL/GenBank/DDBJ whole genome shotgun (WGS) entry which is preliminary data.</text>
</comment>
<evidence type="ECO:0000256" key="4">
    <source>
        <dbReference type="ARBA" id="ARBA00022737"/>
    </source>
</evidence>
<dbReference type="InterPro" id="IPR000008">
    <property type="entry name" value="C2_dom"/>
</dbReference>
<feature type="compositionally biased region" description="Polar residues" evidence="7">
    <location>
        <begin position="1136"/>
        <end position="1170"/>
    </location>
</feature>
<dbReference type="Pfam" id="PF00168">
    <property type="entry name" value="C2"/>
    <property type="match status" value="2"/>
</dbReference>
<proteinExistence type="predicted"/>
<sequence length="1804" mass="201279">MIDLSYLTEEEQEMIMTVLQRDAKLKKAEGDRVKQLQRLPKARGKIKYMTGEWFYEAKSQRHMDRIHGSDIIRASMKQKNPMSLFNFTQSWKARTRAVSNGNQEILSTPEPLQLYEEPPMQPEEERESDSASPDPQQETPRPAVRSLSKRHNPFNRASLLLSENPGETDRQRTNGALGPHETTAGESLSPLKSDVAGLTDDLSSEGHGAFQEIDTKPAPIPKKRTILFRPLDHLHDNDSPFRRWGDRRSSRNRLVTPQGILKDNTSWSSTDSGLPYEGAGRRLELSGDHLSWSSAVAPEGEPPEEGAEDKGLSSPFIEQEKFRLKDTAKGPELEDGREFGNRDLLDLDHPMPLDEERREVEPATGRKKDDSSKDLSLALCMTGCDQPSEEEGCSSDVSATLKDCPRPLPLSSESKFGWMAHTKFPPYLRMPPPVSEPDLNRSTGGMAEEGTGEERAEGEVAAMRREEVCVRSPVGKYETQADSTPPQVSYLPSPKDEKGKPVYGGIGSLKSPPVLEVQSPEFIEDDSIAKVLEWFSRSIDGIDHQEEDVHQQGADIDYAGPKDEFTSTNQMTEYTLVSGGSPTAEMQVSHPRRAQLERSARVEGMDIVCVEDTNKTQSPIEQEETCPESAEEDPIILQHSSLNIHSAYQRNLRMSTVDTKPQSQKKENFIDTKEEHDGEAKAILLSPVTKATQQEVEQSVARNDRLPQRVANMKSFWEKGNSGPKILTSRPSITAKQKEPVSETDRTKTESEVGKVGQDILPRPEETCLDTEAEKEAYGTCLSHSHSHDLAQCIHNTGNSLDMEDIVIEPSVLSVLPIAHEYPLERAGNHHREPELVLAPVCADKPQALESSHLVKSLDEEEKYIAKCIVIDEDMEIPISSVEEKTDLHMFPQKEEVPHGVTPLSSQVSPLVKQSSPAPTVKQTPNQLENSADKIRHLKHFWESEKRSPKIITGETPNNQPKQEISGTTESQLPASPACTNNNSTKSEFDLGMLATENNSSASLLKEGPNFTVISMKQRMEKASMGQSTSNFKNLCHFWDGTPSTERTTLSPKSPQLKGQEPRLNALEKSLSPTGNKTPYLNPNYYPKLPSKDLEVSNFRVQRSEKYNLKTYSIDISSPKSEEKKPFSPTPLPRQASGSSDEIDTTRSSEIGPSTEINLSQQRPAGQEQQNPPPASDQAPLITDRASMTQRDPEPPRTPSLGQTSGTVNLSEEQQDVSSEQLRNRQEELPGESHRETPEGTPSGPPNVVGRPKPLARSIVPYDYHHYLGIPEGGTFQSMPATKKEEEEVSACFRPELELSEGSGPVRSSTPVVPEEPQARRGSDGQYPWHSHYGTDDVDRDSCRSSNCETWSYSGTSSVCDEDVKSVRKALERAKHRPVSSCKSVEDISLLATREEEDRSKNTSRTELMLSMDDASVIPPSPPSFTSDPAQMKNMSKSVPSFLLKESNGRDSDSTSESSVHTGRQTKMGSSLTNLSSCSGMSSVSGSAMSIYSGDFGHVEVRGTILFSMNYMQKLKELHVFVVQCRDLAAVDTEKNRSNPYVKSYLLPGQAQYGKRKTSVKKKTLNPNFNEILRYRVRLETLKTQMLNLSVWHNDTFGRNSFLGEVEVDLSKWDFGNTKMNNLTLKPRVQSGFQASDFRGEMRLALRFLPEMSYSNKSKTGEVHIWVKDCKDLPITRGTSVNPFVRCFVLPDTSRKSRQKTRILKKTQNPAFNHTMVYDGFKAEDLPEACVELTVWDYDHIASHLVGGLRLGLGTGKSYGEVVGWMDSNADEANLWERMMDSPNEWVDDVLPLRMMTIAKNLWK</sequence>
<feature type="compositionally biased region" description="Polar residues" evidence="7">
    <location>
        <begin position="130"/>
        <end position="139"/>
    </location>
</feature>
<feature type="region of interest" description="Disordered" evidence="7">
    <location>
        <begin position="1118"/>
        <end position="1254"/>
    </location>
</feature>
<protein>
    <recommendedName>
        <fullName evidence="6">Synaptotagmin-like protein 2</fullName>
    </recommendedName>
</protein>
<evidence type="ECO:0000256" key="5">
    <source>
        <dbReference type="ARBA" id="ARBA00023136"/>
    </source>
</evidence>
<feature type="region of interest" description="Disordered" evidence="7">
    <location>
        <begin position="1043"/>
        <end position="1062"/>
    </location>
</feature>
<name>A0A9Q1HSC6_CONCO</name>
<feature type="compositionally biased region" description="Basic and acidic residues" evidence="7">
    <location>
        <begin position="736"/>
        <end position="753"/>
    </location>
</feature>
<dbReference type="GO" id="GO:0070382">
    <property type="term" value="C:exocytic vesicle"/>
    <property type="evidence" value="ECO:0007669"/>
    <property type="project" value="TreeGrafter"/>
</dbReference>
<dbReference type="PROSITE" id="PS50004">
    <property type="entry name" value="C2"/>
    <property type="match status" value="2"/>
</dbReference>
<dbReference type="Gene3D" id="2.60.40.150">
    <property type="entry name" value="C2 domain"/>
    <property type="match status" value="2"/>
</dbReference>
<comment type="subcellular location">
    <subcellularLocation>
        <location evidence="1">Cell membrane</location>
    </subcellularLocation>
</comment>
<organism evidence="10 11">
    <name type="scientific">Conger conger</name>
    <name type="common">Conger eel</name>
    <name type="synonym">Muraena conger</name>
    <dbReference type="NCBI Taxonomy" id="82655"/>
    <lineage>
        <taxon>Eukaryota</taxon>
        <taxon>Metazoa</taxon>
        <taxon>Chordata</taxon>
        <taxon>Craniata</taxon>
        <taxon>Vertebrata</taxon>
        <taxon>Euteleostomi</taxon>
        <taxon>Actinopterygii</taxon>
        <taxon>Neopterygii</taxon>
        <taxon>Teleostei</taxon>
        <taxon>Anguilliformes</taxon>
        <taxon>Congridae</taxon>
        <taxon>Conger</taxon>
    </lineage>
</organism>
<dbReference type="GO" id="GO:0006887">
    <property type="term" value="P:exocytosis"/>
    <property type="evidence" value="ECO:0007669"/>
    <property type="project" value="UniProtKB-KW"/>
</dbReference>
<feature type="compositionally biased region" description="Low complexity" evidence="7">
    <location>
        <begin position="109"/>
        <end position="118"/>
    </location>
</feature>
<feature type="region of interest" description="Disordered" evidence="7">
    <location>
        <begin position="102"/>
        <end position="218"/>
    </location>
</feature>
<feature type="compositionally biased region" description="Basic and acidic residues" evidence="7">
    <location>
        <begin position="452"/>
        <end position="469"/>
    </location>
</feature>
<dbReference type="SMART" id="SM00239">
    <property type="entry name" value="C2"/>
    <property type="match status" value="2"/>
</dbReference>
<dbReference type="OrthoDB" id="195679at2759"/>
<dbReference type="CDD" id="cd04020">
    <property type="entry name" value="C2B_SLP_1-2-3-4"/>
    <property type="match status" value="1"/>
</dbReference>
<dbReference type="EMBL" id="JAFJMO010000014">
    <property type="protein sequence ID" value="KAJ8257012.1"/>
    <property type="molecule type" value="Genomic_DNA"/>
</dbReference>
<evidence type="ECO:0000256" key="6">
    <source>
        <dbReference type="ARBA" id="ARBA00072164"/>
    </source>
</evidence>
<dbReference type="InterPro" id="IPR010911">
    <property type="entry name" value="Rab_BD"/>
</dbReference>
<feature type="compositionally biased region" description="Polar residues" evidence="7">
    <location>
        <begin position="1043"/>
        <end position="1054"/>
    </location>
</feature>
<dbReference type="SUPFAM" id="SSF49562">
    <property type="entry name" value="C2 domain (Calcium/lipid-binding domain, CaLB)"/>
    <property type="match status" value="2"/>
</dbReference>
<feature type="domain" description="RabBD" evidence="9">
    <location>
        <begin position="1"/>
        <end position="57"/>
    </location>
</feature>
<dbReference type="InterPro" id="IPR043567">
    <property type="entry name" value="SYTL1-5_C2B"/>
</dbReference>
<feature type="compositionally biased region" description="Polar residues" evidence="7">
    <location>
        <begin position="903"/>
        <end position="925"/>
    </location>
</feature>
<feature type="compositionally biased region" description="Polar residues" evidence="7">
    <location>
        <begin position="955"/>
        <end position="984"/>
    </location>
</feature>
<feature type="region of interest" description="Disordered" evidence="7">
    <location>
        <begin position="898"/>
        <end position="925"/>
    </location>
</feature>
<feature type="compositionally biased region" description="Polar residues" evidence="7">
    <location>
        <begin position="1424"/>
        <end position="1439"/>
    </location>
</feature>
<feature type="compositionally biased region" description="Basic and acidic residues" evidence="7">
    <location>
        <begin position="318"/>
        <end position="373"/>
    </location>
</feature>
<gene>
    <name evidence="10" type="ORF">COCON_G00191640</name>
</gene>
<feature type="domain" description="C2" evidence="8">
    <location>
        <begin position="1501"/>
        <end position="1625"/>
    </location>
</feature>
<feature type="compositionally biased region" description="Basic and acidic residues" evidence="7">
    <location>
        <begin position="1222"/>
        <end position="1238"/>
    </location>
</feature>
<dbReference type="GO" id="GO:0042043">
    <property type="term" value="F:neurexin family protein binding"/>
    <property type="evidence" value="ECO:0007669"/>
    <property type="project" value="TreeGrafter"/>
</dbReference>
<feature type="compositionally biased region" description="Polar residues" evidence="7">
    <location>
        <begin position="263"/>
        <end position="272"/>
    </location>
</feature>
<dbReference type="GO" id="GO:0006886">
    <property type="term" value="P:intracellular protein transport"/>
    <property type="evidence" value="ECO:0007669"/>
    <property type="project" value="InterPro"/>
</dbReference>
<feature type="domain" description="C2" evidence="8">
    <location>
        <begin position="1638"/>
        <end position="1766"/>
    </location>
</feature>
<dbReference type="PANTHER" id="PTHR45716">
    <property type="entry name" value="BITESIZE, ISOFORM I"/>
    <property type="match status" value="1"/>
</dbReference>
<dbReference type="Gene3D" id="6.10.250.3000">
    <property type="match status" value="1"/>
</dbReference>
<keyword evidence="3" id="KW-0268">Exocytosis</keyword>
<evidence type="ECO:0000259" key="9">
    <source>
        <dbReference type="PROSITE" id="PS50916"/>
    </source>
</evidence>
<dbReference type="PANTHER" id="PTHR45716:SF5">
    <property type="entry name" value="SYNAPTOTAGMIN-LIKE PROTEIN 2"/>
    <property type="match status" value="1"/>
</dbReference>
<dbReference type="FunFam" id="2.60.40.150:FF:000006">
    <property type="entry name" value="Synaptotagmin-like 5, isoform CRA_a"/>
    <property type="match status" value="1"/>
</dbReference>
<keyword evidence="2" id="KW-1003">Cell membrane</keyword>
<evidence type="ECO:0000259" key="8">
    <source>
        <dbReference type="PROSITE" id="PS50004"/>
    </source>
</evidence>
<feature type="compositionally biased region" description="Basic and acidic residues" evidence="7">
    <location>
        <begin position="237"/>
        <end position="249"/>
    </location>
</feature>
<feature type="compositionally biased region" description="Polar residues" evidence="7">
    <location>
        <begin position="1200"/>
        <end position="1221"/>
    </location>
</feature>
<feature type="region of interest" description="Disordered" evidence="7">
    <location>
        <begin position="237"/>
        <end position="412"/>
    </location>
</feature>
<dbReference type="GO" id="GO:0005886">
    <property type="term" value="C:plasma membrane"/>
    <property type="evidence" value="ECO:0007669"/>
    <property type="project" value="UniProtKB-SubCell"/>
</dbReference>
<dbReference type="InterPro" id="IPR035892">
    <property type="entry name" value="C2_domain_sf"/>
</dbReference>
<evidence type="ECO:0000313" key="11">
    <source>
        <dbReference type="Proteomes" id="UP001152803"/>
    </source>
</evidence>
<keyword evidence="5" id="KW-0472">Membrane</keyword>
<feature type="compositionally biased region" description="Low complexity" evidence="7">
    <location>
        <begin position="1076"/>
        <end position="1089"/>
    </location>
</feature>
<feature type="region of interest" description="Disordered" evidence="7">
    <location>
        <begin position="1272"/>
        <end position="1341"/>
    </location>
</feature>
<dbReference type="FunFam" id="2.60.40.150:FF:000040">
    <property type="entry name" value="synaptotagmin-like protein 2 isoform X2"/>
    <property type="match status" value="1"/>
</dbReference>
<evidence type="ECO:0000256" key="3">
    <source>
        <dbReference type="ARBA" id="ARBA00022483"/>
    </source>
</evidence>